<gene>
    <name evidence="1" type="ORF">GCM10023195_70910</name>
</gene>
<proteinExistence type="predicted"/>
<name>A0ABP8TVQ9_9ACTN</name>
<evidence type="ECO:0000313" key="2">
    <source>
        <dbReference type="Proteomes" id="UP001500212"/>
    </source>
</evidence>
<accession>A0ABP8TVQ9</accession>
<organism evidence="1 2">
    <name type="scientific">Actinoallomurus liliacearum</name>
    <dbReference type="NCBI Taxonomy" id="1080073"/>
    <lineage>
        <taxon>Bacteria</taxon>
        <taxon>Bacillati</taxon>
        <taxon>Actinomycetota</taxon>
        <taxon>Actinomycetes</taxon>
        <taxon>Streptosporangiales</taxon>
        <taxon>Thermomonosporaceae</taxon>
        <taxon>Actinoallomurus</taxon>
    </lineage>
</organism>
<protein>
    <submittedName>
        <fullName evidence="1">Uncharacterized protein</fullName>
    </submittedName>
</protein>
<dbReference type="Proteomes" id="UP001500212">
    <property type="component" value="Unassembled WGS sequence"/>
</dbReference>
<evidence type="ECO:0000313" key="1">
    <source>
        <dbReference type="EMBL" id="GAA4616002.1"/>
    </source>
</evidence>
<dbReference type="RefSeq" id="WP_345364308.1">
    <property type="nucleotide sequence ID" value="NZ_BAABHJ010000031.1"/>
</dbReference>
<comment type="caution">
    <text evidence="1">The sequence shown here is derived from an EMBL/GenBank/DDBJ whole genome shotgun (WGS) entry which is preliminary data.</text>
</comment>
<keyword evidence="2" id="KW-1185">Reference proteome</keyword>
<sequence length="64" mass="7172">MSAAEDRYVKASEDLAKARALYGHNSPQEQDAYKAFQEALEDLPEGPAAPSLFLRRYGKREARS</sequence>
<reference evidence="2" key="1">
    <citation type="journal article" date="2019" name="Int. J. Syst. Evol. Microbiol.">
        <title>The Global Catalogue of Microorganisms (GCM) 10K type strain sequencing project: providing services to taxonomists for standard genome sequencing and annotation.</title>
        <authorList>
            <consortium name="The Broad Institute Genomics Platform"/>
            <consortium name="The Broad Institute Genome Sequencing Center for Infectious Disease"/>
            <person name="Wu L."/>
            <person name="Ma J."/>
        </authorList>
    </citation>
    <scope>NUCLEOTIDE SEQUENCE [LARGE SCALE GENOMIC DNA]</scope>
    <source>
        <strain evidence="2">JCM 17938</strain>
    </source>
</reference>
<dbReference type="EMBL" id="BAABHJ010000031">
    <property type="protein sequence ID" value="GAA4616002.1"/>
    <property type="molecule type" value="Genomic_DNA"/>
</dbReference>